<dbReference type="Gene3D" id="3.90.215.10">
    <property type="entry name" value="Gamma Fibrinogen, chain A, domain 1"/>
    <property type="match status" value="1"/>
</dbReference>
<dbReference type="SUPFAM" id="SSF56496">
    <property type="entry name" value="Fibrinogen C-terminal domain-like"/>
    <property type="match status" value="1"/>
</dbReference>
<protein>
    <submittedName>
        <fullName evidence="4">Angiopoietin-4</fullName>
    </submittedName>
</protein>
<dbReference type="AlphaFoldDB" id="A0A091CQ23"/>
<sequence>MLSWPATLLGSLFLLVATMTAIQGNGQQEDSPQRNQPPEEHLRFLTGNWMEELDNEVMNTTQRMLQVLNQMSYMKQKMLQTLLTANKLEDQLQAETQTLKVMKDHSSDLGPQLLMVESQQETQLHRLNKLKKQLKQMLDIQSSALTSIQSSLQAANISSSTQQKNHSQMLEIQQQLKHLVFCVMDTNGGSWAFIQCREDSTVNFEWNWEDYKQVIRLPWGRALQL</sequence>
<feature type="domain" description="Angiopoietin-1/2/4" evidence="3">
    <location>
        <begin position="77"/>
        <end position="180"/>
    </location>
</feature>
<evidence type="ECO:0000313" key="4">
    <source>
        <dbReference type="EMBL" id="KFO19753.1"/>
    </source>
</evidence>
<proteinExistence type="predicted"/>
<evidence type="ECO:0000259" key="3">
    <source>
        <dbReference type="Pfam" id="PF25443"/>
    </source>
</evidence>
<evidence type="ECO:0000313" key="5">
    <source>
        <dbReference type="Proteomes" id="UP000028990"/>
    </source>
</evidence>
<keyword evidence="2" id="KW-0732">Signal</keyword>
<dbReference type="GO" id="GO:0001525">
    <property type="term" value="P:angiogenesis"/>
    <property type="evidence" value="ECO:0007669"/>
    <property type="project" value="UniProtKB-KW"/>
</dbReference>
<organism evidence="4 5">
    <name type="scientific">Fukomys damarensis</name>
    <name type="common">Damaraland mole rat</name>
    <name type="synonym">Cryptomys damarensis</name>
    <dbReference type="NCBI Taxonomy" id="885580"/>
    <lineage>
        <taxon>Eukaryota</taxon>
        <taxon>Metazoa</taxon>
        <taxon>Chordata</taxon>
        <taxon>Craniata</taxon>
        <taxon>Vertebrata</taxon>
        <taxon>Euteleostomi</taxon>
        <taxon>Mammalia</taxon>
        <taxon>Eutheria</taxon>
        <taxon>Euarchontoglires</taxon>
        <taxon>Glires</taxon>
        <taxon>Rodentia</taxon>
        <taxon>Hystricomorpha</taxon>
        <taxon>Bathyergidae</taxon>
        <taxon>Fukomys</taxon>
    </lineage>
</organism>
<evidence type="ECO:0000256" key="2">
    <source>
        <dbReference type="SAM" id="SignalP"/>
    </source>
</evidence>
<dbReference type="Proteomes" id="UP000028990">
    <property type="component" value="Unassembled WGS sequence"/>
</dbReference>
<accession>A0A091CQ23</accession>
<gene>
    <name evidence="4" type="ORF">H920_18866</name>
</gene>
<keyword evidence="1" id="KW-0175">Coiled coil</keyword>
<name>A0A091CQ23_FUKDA</name>
<reference evidence="4 5" key="1">
    <citation type="submission" date="2013-11" db="EMBL/GenBank/DDBJ databases">
        <title>The Damaraland mole rat (Fukomys damarensis) genome and evolution of African mole rats.</title>
        <authorList>
            <person name="Gladyshev V.N."/>
            <person name="Fang X."/>
        </authorList>
    </citation>
    <scope>NUCLEOTIDE SEQUENCE [LARGE SCALE GENOMIC DNA]</scope>
    <source>
        <tissue evidence="4">Liver</tissue>
    </source>
</reference>
<dbReference type="Pfam" id="PF25443">
    <property type="entry name" value="ANG-1"/>
    <property type="match status" value="1"/>
</dbReference>
<dbReference type="InterPro" id="IPR014716">
    <property type="entry name" value="Fibrinogen_a/b/g_C_1"/>
</dbReference>
<feature type="signal peptide" evidence="2">
    <location>
        <begin position="1"/>
        <end position="24"/>
    </location>
</feature>
<dbReference type="EMBL" id="KN124929">
    <property type="protein sequence ID" value="KFO19753.1"/>
    <property type="molecule type" value="Genomic_DNA"/>
</dbReference>
<dbReference type="InterPro" id="IPR057439">
    <property type="entry name" value="ANG-1/2/4"/>
</dbReference>
<dbReference type="InterPro" id="IPR036056">
    <property type="entry name" value="Fibrinogen-like_C"/>
</dbReference>
<keyword evidence="5" id="KW-1185">Reference proteome</keyword>
<feature type="coiled-coil region" evidence="1">
    <location>
        <begin position="50"/>
        <end position="137"/>
    </location>
</feature>
<feature type="chain" id="PRO_5001871170" evidence="2">
    <location>
        <begin position="25"/>
        <end position="225"/>
    </location>
</feature>
<evidence type="ECO:0000256" key="1">
    <source>
        <dbReference type="SAM" id="Coils"/>
    </source>
</evidence>